<organism evidence="3 4">
    <name type="scientific">Paracoccus pacificus</name>
    <dbReference type="NCBI Taxonomy" id="1463598"/>
    <lineage>
        <taxon>Bacteria</taxon>
        <taxon>Pseudomonadati</taxon>
        <taxon>Pseudomonadota</taxon>
        <taxon>Alphaproteobacteria</taxon>
        <taxon>Rhodobacterales</taxon>
        <taxon>Paracoccaceae</taxon>
        <taxon>Paracoccus</taxon>
    </lineage>
</organism>
<proteinExistence type="predicted"/>
<evidence type="ECO:0000259" key="2">
    <source>
        <dbReference type="Pfam" id="PF01298"/>
    </source>
</evidence>
<dbReference type="SUPFAM" id="SSF56925">
    <property type="entry name" value="OMPA-like"/>
    <property type="match status" value="1"/>
</dbReference>
<dbReference type="Gene3D" id="2.40.160.90">
    <property type="match status" value="1"/>
</dbReference>
<feature type="signal peptide" evidence="1">
    <location>
        <begin position="1"/>
        <end position="17"/>
    </location>
</feature>
<keyword evidence="4" id="KW-1185">Reference proteome</keyword>
<gene>
    <name evidence="3" type="ORF">ACFSCT_13880</name>
</gene>
<feature type="domain" description="Transferrin-binding protein B C-lobe/N-lobe beta-barrel" evidence="2">
    <location>
        <begin position="63"/>
        <end position="169"/>
    </location>
</feature>
<dbReference type="InterPro" id="IPR011250">
    <property type="entry name" value="OMP/PagP_B-barrel"/>
</dbReference>
<dbReference type="PROSITE" id="PS51257">
    <property type="entry name" value="PROKAR_LIPOPROTEIN"/>
    <property type="match status" value="1"/>
</dbReference>
<dbReference type="EMBL" id="JBHUEN010000043">
    <property type="protein sequence ID" value="MFD1882808.1"/>
    <property type="molecule type" value="Genomic_DNA"/>
</dbReference>
<accession>A0ABW4R983</accession>
<dbReference type="RefSeq" id="WP_379143667.1">
    <property type="nucleotide sequence ID" value="NZ_JBHUEN010000043.1"/>
</dbReference>
<dbReference type="Proteomes" id="UP001597213">
    <property type="component" value="Unassembled WGS sequence"/>
</dbReference>
<name>A0ABW4R983_9RHOB</name>
<protein>
    <submittedName>
        <fullName evidence="3">Transferrin-binding protein-like solute binding protein</fullName>
    </submittedName>
</protein>
<comment type="caution">
    <text evidence="3">The sequence shown here is derived from an EMBL/GenBank/DDBJ whole genome shotgun (WGS) entry which is preliminary data.</text>
</comment>
<evidence type="ECO:0000313" key="4">
    <source>
        <dbReference type="Proteomes" id="UP001597213"/>
    </source>
</evidence>
<keyword evidence="1" id="KW-0732">Signal</keyword>
<dbReference type="InterPro" id="IPR001677">
    <property type="entry name" value="TbpB_B_D"/>
</dbReference>
<reference evidence="4" key="1">
    <citation type="journal article" date="2019" name="Int. J. Syst. Evol. Microbiol.">
        <title>The Global Catalogue of Microorganisms (GCM) 10K type strain sequencing project: providing services to taxonomists for standard genome sequencing and annotation.</title>
        <authorList>
            <consortium name="The Broad Institute Genomics Platform"/>
            <consortium name="The Broad Institute Genome Sequencing Center for Infectious Disease"/>
            <person name="Wu L."/>
            <person name="Ma J."/>
        </authorList>
    </citation>
    <scope>NUCLEOTIDE SEQUENCE [LARGE SCALE GENOMIC DNA]</scope>
    <source>
        <strain evidence="4">CCUG 56029</strain>
    </source>
</reference>
<dbReference type="Pfam" id="PF01298">
    <property type="entry name" value="TbpB_B_D"/>
    <property type="match status" value="1"/>
</dbReference>
<evidence type="ECO:0000313" key="3">
    <source>
        <dbReference type="EMBL" id="MFD1882808.1"/>
    </source>
</evidence>
<feature type="chain" id="PRO_5046912455" evidence="1">
    <location>
        <begin position="18"/>
        <end position="194"/>
    </location>
</feature>
<sequence>MPGVKILSAFAFVTTLAACGGGSSGGDNGVVVPPQRSFAELTAETNRLSAKFKRLQATPVENMPTAGTARYTGIGGVAIRNTDGTSTAGLGEARVDADFARSTISGRINQIKSDPRGAAVSGEIGLNGTISRQTVIGTTSGKLTVNGEAFTTNTNLVGTFAGNTAGAFGALGEGTAVSAARRTPVAIVVATEKQ</sequence>
<evidence type="ECO:0000256" key="1">
    <source>
        <dbReference type="SAM" id="SignalP"/>
    </source>
</evidence>